<name>A0A4D6GU15_HALS9</name>
<dbReference type="Pfam" id="PF04509">
    <property type="entry name" value="CheC"/>
    <property type="match status" value="1"/>
</dbReference>
<dbReference type="GO" id="GO:0016787">
    <property type="term" value="F:hydrolase activity"/>
    <property type="evidence" value="ECO:0007669"/>
    <property type="project" value="UniProtKB-KW"/>
</dbReference>
<reference evidence="4" key="3">
    <citation type="journal article" name="MicrobiologyOpen">
        <title>Whole-genome comparison between the type strain of Halobacterium salinarum (DSM 3754(T)) and the laboratory strains R1 and NRC-1.</title>
        <authorList>
            <person name="Pfeiffer F."/>
            <person name="Losensky G."/>
            <person name="Marchfelder A."/>
            <person name="Habermann B."/>
            <person name="Dyall-Smith M."/>
        </authorList>
    </citation>
    <scope>NUCLEOTIDE SEQUENCE</scope>
    <source>
        <strain evidence="4">91-R6</strain>
    </source>
</reference>
<evidence type="ECO:0000256" key="1">
    <source>
        <dbReference type="ARBA" id="ARBA00022500"/>
    </source>
</evidence>
<keyword evidence="1" id="KW-0145">Chemotaxis</keyword>
<feature type="domain" description="CheC-like protein" evidence="3">
    <location>
        <begin position="103"/>
        <end position="139"/>
    </location>
</feature>
<dbReference type="EMBL" id="CP038631">
    <property type="protein sequence ID" value="QCC45330.1"/>
    <property type="molecule type" value="Genomic_DNA"/>
</dbReference>
<evidence type="ECO:0000313" key="7">
    <source>
        <dbReference type="Proteomes" id="UP000323075"/>
    </source>
</evidence>
<gene>
    <name evidence="4" type="primary">cheC2</name>
    <name evidence="5" type="ORF">APQ99_00106</name>
    <name evidence="4" type="ORF">HBSAL_08410</name>
</gene>
<evidence type="ECO:0000313" key="6">
    <source>
        <dbReference type="Proteomes" id="UP000296216"/>
    </source>
</evidence>
<reference evidence="5 7" key="2">
    <citation type="submission" date="2019-07" db="EMBL/GenBank/DDBJ databases">
        <title>Genomic Encyclopedia of Archaeal and Bacterial Type Strains, Phase II (KMG-II): from individual species to whole genera.</title>
        <authorList>
            <person name="Goeker M."/>
        </authorList>
    </citation>
    <scope>NUCLEOTIDE SEQUENCE [LARGE SCALE GENOMIC DNA]</scope>
    <source>
        <strain evidence="5 7">DSM 3754</strain>
    </source>
</reference>
<dbReference type="GO" id="GO:0006935">
    <property type="term" value="P:chemotaxis"/>
    <property type="evidence" value="ECO:0007669"/>
    <property type="project" value="UniProtKB-KW"/>
</dbReference>
<dbReference type="EMBL" id="VRYN01000001">
    <property type="protein sequence ID" value="TYO81601.1"/>
    <property type="molecule type" value="Genomic_DNA"/>
</dbReference>
<dbReference type="GeneID" id="68694285"/>
<dbReference type="InterPro" id="IPR007597">
    <property type="entry name" value="CheC"/>
</dbReference>
<evidence type="ECO:0000256" key="2">
    <source>
        <dbReference type="ARBA" id="ARBA00022801"/>
    </source>
</evidence>
<dbReference type="CDD" id="cd17911">
    <property type="entry name" value="CheC_ClassIII"/>
    <property type="match status" value="1"/>
</dbReference>
<dbReference type="InterPro" id="IPR050992">
    <property type="entry name" value="CheZ_family_phosphatases"/>
</dbReference>
<dbReference type="SUPFAM" id="SSF103039">
    <property type="entry name" value="CheC-like"/>
    <property type="match status" value="1"/>
</dbReference>
<evidence type="ECO:0000313" key="4">
    <source>
        <dbReference type="EMBL" id="QCC45330.1"/>
    </source>
</evidence>
<evidence type="ECO:0000313" key="5">
    <source>
        <dbReference type="EMBL" id="TYO81601.1"/>
    </source>
</evidence>
<evidence type="ECO:0000259" key="3">
    <source>
        <dbReference type="Pfam" id="PF04509"/>
    </source>
</evidence>
<sequence>MSATIELRAFRDINELADASAATVRGHIEQLAGVEAAVSVTGLTFLAPEDLGQHLGTAQTYAASVPLESRPHGVFCLNLGDTGGAALAEQMTGTEIAGTLSNMQESALKELMNILASGFLDGIANSLGIEIIHGPPTVYHDSGPVIADTLRPSGTEQPLLIMVNLGVELPALTETPVTFYLIPSADEFASLLNDLS</sequence>
<reference evidence="4 6" key="1">
    <citation type="journal article" date="2019" name="Microbiol. Resour. Announc.">
        <title>The Genome Sequence of the Halobacterium salinarum Type Strain Is Closely Related to That of Laboratory Strains NRC-1 and R1.</title>
        <authorList>
            <person name="Pfeiffer F."/>
            <person name="Marchfelder A."/>
            <person name="Habermann B."/>
            <person name="Dyall-Smith M.L."/>
        </authorList>
    </citation>
    <scope>NUCLEOTIDE SEQUENCE [LARGE SCALE GENOMIC DNA]</scope>
    <source>
        <strain evidence="4">91-R6</strain>
        <strain evidence="6">ATCC 33171 / DSM 3754 / JCM 8978 / NBRC 102687 / NCIMB 764 / 91-R6</strain>
    </source>
</reference>
<dbReference type="Gene3D" id="3.40.1550.10">
    <property type="entry name" value="CheC-like"/>
    <property type="match status" value="1"/>
</dbReference>
<protein>
    <submittedName>
        <fullName evidence="5">Chemotaxis protein CheC</fullName>
    </submittedName>
    <submittedName>
        <fullName evidence="4">Taxis cluster protein CheC</fullName>
    </submittedName>
</protein>
<dbReference type="PANTHER" id="PTHR43693:SF1">
    <property type="entry name" value="PROTEIN PHOSPHATASE CHEZ"/>
    <property type="match status" value="1"/>
</dbReference>
<accession>A0A4D6GU15</accession>
<organism evidence="4 6">
    <name type="scientific">Halobacterium salinarum (strain ATCC 33171 / DSM 3754 / JCM 8978 / NBRC 102687 / NCIMB 764 / 91-R6)</name>
    <dbReference type="NCBI Taxonomy" id="2597657"/>
    <lineage>
        <taxon>Archaea</taxon>
        <taxon>Methanobacteriati</taxon>
        <taxon>Methanobacteriota</taxon>
        <taxon>Stenosarchaea group</taxon>
        <taxon>Halobacteria</taxon>
        <taxon>Halobacteriales</taxon>
        <taxon>Halobacteriaceae</taxon>
        <taxon>Halobacterium</taxon>
    </lineage>
</organism>
<dbReference type="InterPro" id="IPR028976">
    <property type="entry name" value="CheC-like_sf"/>
</dbReference>
<dbReference type="Proteomes" id="UP000296216">
    <property type="component" value="Chromosome"/>
</dbReference>
<dbReference type="SMR" id="A0A4D6GU15"/>
<proteinExistence type="predicted"/>
<dbReference type="AlphaFoldDB" id="A0A4D6GU15"/>
<keyword evidence="2" id="KW-0378">Hydrolase</keyword>
<dbReference type="PANTHER" id="PTHR43693">
    <property type="entry name" value="PROTEIN PHOSPHATASE CHEZ"/>
    <property type="match status" value="1"/>
</dbReference>
<dbReference type="Proteomes" id="UP000323075">
    <property type="component" value="Unassembled WGS sequence"/>
</dbReference>
<dbReference type="RefSeq" id="WP_010903169.1">
    <property type="nucleotide sequence ID" value="NZ_VRYN01000001.1"/>
</dbReference>